<evidence type="ECO:0000313" key="2">
    <source>
        <dbReference type="EMBL" id="ORY48810.1"/>
    </source>
</evidence>
<feature type="compositionally biased region" description="Low complexity" evidence="1">
    <location>
        <begin position="269"/>
        <end position="280"/>
    </location>
</feature>
<accession>A0A1Y2CP42</accession>
<dbReference type="EMBL" id="MCOG01000101">
    <property type="protein sequence ID" value="ORY48810.1"/>
    <property type="molecule type" value="Genomic_DNA"/>
</dbReference>
<evidence type="ECO:0000256" key="1">
    <source>
        <dbReference type="SAM" id="MobiDB-lite"/>
    </source>
</evidence>
<feature type="compositionally biased region" description="Low complexity" evidence="1">
    <location>
        <begin position="182"/>
        <end position="191"/>
    </location>
</feature>
<feature type="region of interest" description="Disordered" evidence="1">
    <location>
        <begin position="181"/>
        <end position="251"/>
    </location>
</feature>
<organism evidence="2 3">
    <name type="scientific">Neocallimastix californiae</name>
    <dbReference type="NCBI Taxonomy" id="1754190"/>
    <lineage>
        <taxon>Eukaryota</taxon>
        <taxon>Fungi</taxon>
        <taxon>Fungi incertae sedis</taxon>
        <taxon>Chytridiomycota</taxon>
        <taxon>Chytridiomycota incertae sedis</taxon>
        <taxon>Neocallimastigomycetes</taxon>
        <taxon>Neocallimastigales</taxon>
        <taxon>Neocallimastigaceae</taxon>
        <taxon>Neocallimastix</taxon>
    </lineage>
</organism>
<name>A0A1Y2CP42_9FUNG</name>
<feature type="compositionally biased region" description="Basic and acidic residues" evidence="1">
    <location>
        <begin position="200"/>
        <end position="212"/>
    </location>
</feature>
<keyword evidence="3" id="KW-1185">Reference proteome</keyword>
<feature type="region of interest" description="Disordered" evidence="1">
    <location>
        <begin position="355"/>
        <end position="382"/>
    </location>
</feature>
<feature type="compositionally biased region" description="Polar residues" evidence="1">
    <location>
        <begin position="364"/>
        <end position="382"/>
    </location>
</feature>
<sequence>MEDYLYEKKKKFEMMKNRNKVKPSQNNNVNNIKNMNNINNNKERKSSTQTPIQLSQYEKNILKNYEFKTKNNELASMKQKILSKQRLSIEKNLKINNNVFDRNSSTNTICLQGEEFNFFDFYGNNNATTNSLKSRNESNLTAINSNLEDIEDMTFSKQNSKLNFQNNLQYNKSSKIEIASQDNLNDSSNNLNKKKKKDKSSKIKKEPIDGSMKKKKNSNSISSLSRKSSNKNEKKKINSNSIIQNSEDELNNSTNFSGSYSTIANSRSTSISNTNLSSTSEMKSSKGGIKKILKSLSRSSSRSKVDKINNSSSDGKEKNDDEDVHKSEESLSSITSKLFSKRNFSFGSLRLKKSKSNISVSNSEHQSVNSITTSGESKPLSRRNSFARSVIRKISSISKLASFKSNDEIKSSPPPNTDSILSNEKKGLLMIYLKIIIRMN</sequence>
<dbReference type="Proteomes" id="UP000193920">
    <property type="component" value="Unassembled WGS sequence"/>
</dbReference>
<feature type="region of interest" description="Disordered" evidence="1">
    <location>
        <begin position="269"/>
        <end position="288"/>
    </location>
</feature>
<feature type="compositionally biased region" description="Basic and acidic residues" evidence="1">
    <location>
        <begin position="314"/>
        <end position="328"/>
    </location>
</feature>
<comment type="caution">
    <text evidence="2">The sequence shown here is derived from an EMBL/GenBank/DDBJ whole genome shotgun (WGS) entry which is preliminary data.</text>
</comment>
<gene>
    <name evidence="2" type="ORF">LY90DRAFT_6670</name>
</gene>
<feature type="compositionally biased region" description="Low complexity" evidence="1">
    <location>
        <begin position="218"/>
        <end position="227"/>
    </location>
</feature>
<proteinExistence type="predicted"/>
<feature type="compositionally biased region" description="Low complexity" evidence="1">
    <location>
        <begin position="26"/>
        <end position="40"/>
    </location>
</feature>
<reference evidence="2 3" key="1">
    <citation type="submission" date="2016-08" db="EMBL/GenBank/DDBJ databases">
        <title>A Parts List for Fungal Cellulosomes Revealed by Comparative Genomics.</title>
        <authorList>
            <consortium name="DOE Joint Genome Institute"/>
            <person name="Haitjema C.H."/>
            <person name="Gilmore S.P."/>
            <person name="Henske J.K."/>
            <person name="Solomon K.V."/>
            <person name="De Groot R."/>
            <person name="Kuo A."/>
            <person name="Mondo S.J."/>
            <person name="Salamov A.A."/>
            <person name="Labutti K."/>
            <person name="Zhao Z."/>
            <person name="Chiniquy J."/>
            <person name="Barry K."/>
            <person name="Brewer H.M."/>
            <person name="Purvine S.O."/>
            <person name="Wright A.T."/>
            <person name="Boxma B."/>
            <person name="Van Alen T."/>
            <person name="Hackstein J.H."/>
            <person name="Baker S.E."/>
            <person name="Grigoriev I.V."/>
            <person name="O'Malley M.A."/>
        </authorList>
    </citation>
    <scope>NUCLEOTIDE SEQUENCE [LARGE SCALE GENOMIC DNA]</scope>
    <source>
        <strain evidence="2 3">G1</strain>
    </source>
</reference>
<feature type="region of interest" description="Disordered" evidence="1">
    <location>
        <begin position="294"/>
        <end position="328"/>
    </location>
</feature>
<protein>
    <submittedName>
        <fullName evidence="2">Uncharacterized protein</fullName>
    </submittedName>
</protein>
<feature type="region of interest" description="Disordered" evidence="1">
    <location>
        <begin position="22"/>
        <end position="51"/>
    </location>
</feature>
<evidence type="ECO:0000313" key="3">
    <source>
        <dbReference type="Proteomes" id="UP000193920"/>
    </source>
</evidence>
<dbReference type="AlphaFoldDB" id="A0A1Y2CP42"/>